<dbReference type="PANTHER" id="PTHR31956">
    <property type="entry name" value="NON-SPECIFIC PHOSPHOLIPASE C4-RELATED"/>
    <property type="match status" value="1"/>
</dbReference>
<reference evidence="5 6" key="1">
    <citation type="journal article" date="2019" name="Int. J. Syst. Evol. Microbiol.">
        <title>The Global Catalogue of Microorganisms (GCM) 10K type strain sequencing project: providing services to taxonomists for standard genome sequencing and annotation.</title>
        <authorList>
            <consortium name="The Broad Institute Genomics Platform"/>
            <consortium name="The Broad Institute Genome Sequencing Center for Infectious Disease"/>
            <person name="Wu L."/>
            <person name="Ma J."/>
        </authorList>
    </citation>
    <scope>NUCLEOTIDE SEQUENCE [LARGE SCALE GENOMIC DNA]</scope>
    <source>
        <strain evidence="5 6">JCM 15503</strain>
    </source>
</reference>
<dbReference type="Gene3D" id="3.40.720.10">
    <property type="entry name" value="Alkaline Phosphatase, subunit A"/>
    <property type="match status" value="2"/>
</dbReference>
<dbReference type="RefSeq" id="WP_231010125.1">
    <property type="nucleotide sequence ID" value="NZ_BAAAEW010000047.1"/>
</dbReference>
<comment type="similarity">
    <text evidence="1">Belongs to the bacterial phospholipase C family.</text>
</comment>
<dbReference type="InterPro" id="IPR017850">
    <property type="entry name" value="Alkaline_phosphatase_core_sf"/>
</dbReference>
<gene>
    <name evidence="5" type="ORF">GCM10009107_60270</name>
</gene>
<keyword evidence="3" id="KW-0378">Hydrolase</keyword>
<sequence>MQNDHDDPSSASPQDPQRRRLLAGMAASGAATTGALLAQPASAASAESAKGPSTQPLPAPEDCGIDHFVIVMMENRSFDHFLGWVPGAEGRQAGLSFADTAGHWRQTHDLAPDFQNCSSADPDHSYGAGRGDVNDGAMDGFLKPQPAGDTFPIGYYTAGSLPFYAGCAQHWTICDHYFSGILSCTFPNRIYMHAGQTDRVTNTFAISKLPTIWDRLKAAGLRGRYYFSDVPVTALWGAAQLDISRRFSEFKRDAAAGRLPAVSYIDPALLGTGMGISRDDHPYADIRDGQAFLNDIYDTLRASPNWERTLMIVNYDEWGGFFDHVAPPFGPVSPEEFAATGNDGRLGIRVPCVAIGPKARRGHVESTPFDPNAILNMLAWRFGFEPLGVRGSTSTNFAHALDFSARHHAAAPAFDVPPGPFGTACVLQQRGTGPGADKGFAEVVRRRDEHLAELHQLRALADRHGFR</sequence>
<evidence type="ECO:0000313" key="5">
    <source>
        <dbReference type="EMBL" id="GAA0769428.1"/>
    </source>
</evidence>
<evidence type="ECO:0000256" key="2">
    <source>
        <dbReference type="ARBA" id="ARBA00012018"/>
    </source>
</evidence>
<dbReference type="CDD" id="cd16013">
    <property type="entry name" value="AcpA"/>
    <property type="match status" value="1"/>
</dbReference>
<dbReference type="PANTHER" id="PTHR31956:SF1">
    <property type="entry name" value="NON-SPECIFIC PHOSPHOLIPASE C1"/>
    <property type="match status" value="1"/>
</dbReference>
<dbReference type="Proteomes" id="UP001500279">
    <property type="component" value="Unassembled WGS sequence"/>
</dbReference>
<evidence type="ECO:0000256" key="3">
    <source>
        <dbReference type="ARBA" id="ARBA00022801"/>
    </source>
</evidence>
<dbReference type="InterPro" id="IPR007312">
    <property type="entry name" value="Phosphoesterase"/>
</dbReference>
<accession>A0ABN1KKC3</accession>
<feature type="compositionally biased region" description="Low complexity" evidence="4">
    <location>
        <begin position="22"/>
        <end position="49"/>
    </location>
</feature>
<dbReference type="PROSITE" id="PS51318">
    <property type="entry name" value="TAT"/>
    <property type="match status" value="1"/>
</dbReference>
<comment type="caution">
    <text evidence="5">The sequence shown here is derived from an EMBL/GenBank/DDBJ whole genome shotgun (WGS) entry which is preliminary data.</text>
</comment>
<dbReference type="SUPFAM" id="SSF53649">
    <property type="entry name" value="Alkaline phosphatase-like"/>
    <property type="match status" value="1"/>
</dbReference>
<evidence type="ECO:0000256" key="1">
    <source>
        <dbReference type="ARBA" id="ARBA00009717"/>
    </source>
</evidence>
<proteinExistence type="inferred from homology"/>
<protein>
    <recommendedName>
        <fullName evidence="2">phospholipase C</fullName>
        <ecNumber evidence="2">3.1.4.3</ecNumber>
    </recommendedName>
</protein>
<keyword evidence="6" id="KW-1185">Reference proteome</keyword>
<dbReference type="EC" id="3.1.4.3" evidence="2"/>
<dbReference type="InterPro" id="IPR006311">
    <property type="entry name" value="TAT_signal"/>
</dbReference>
<dbReference type="Pfam" id="PF04185">
    <property type="entry name" value="Phosphoesterase"/>
    <property type="match status" value="1"/>
</dbReference>
<evidence type="ECO:0000313" key="6">
    <source>
        <dbReference type="Proteomes" id="UP001500279"/>
    </source>
</evidence>
<feature type="region of interest" description="Disordered" evidence="4">
    <location>
        <begin position="1"/>
        <end position="60"/>
    </location>
</feature>
<evidence type="ECO:0000256" key="4">
    <source>
        <dbReference type="SAM" id="MobiDB-lite"/>
    </source>
</evidence>
<name>A0ABN1KKC3_9BURK</name>
<dbReference type="EMBL" id="BAAAEW010000047">
    <property type="protein sequence ID" value="GAA0769428.1"/>
    <property type="molecule type" value="Genomic_DNA"/>
</dbReference>
<organism evidence="5 6">
    <name type="scientific">Ideonella azotifigens</name>
    <dbReference type="NCBI Taxonomy" id="513160"/>
    <lineage>
        <taxon>Bacteria</taxon>
        <taxon>Pseudomonadati</taxon>
        <taxon>Pseudomonadota</taxon>
        <taxon>Betaproteobacteria</taxon>
        <taxon>Burkholderiales</taxon>
        <taxon>Sphaerotilaceae</taxon>
        <taxon>Ideonella</taxon>
    </lineage>
</organism>